<dbReference type="EMBL" id="QXJK01000003">
    <property type="protein sequence ID" value="RIX35813.1"/>
    <property type="molecule type" value="Genomic_DNA"/>
</dbReference>
<sequence length="322" mass="34580">MGGGHGLFNTLRSARSVSDHVSAIVTVADDGGSSGRIRRELGMLPPGDLRMALAALARDNERGHMWETALQHRFGGNGALKGHALGNFLITGLAQVMGSELAALDELSSLLGVKGRVIPMSPEPLDLEAEVIGLEQDPREVVSVRGQVAVASTLGEVRRVRLFPDHPPASPEAVEAIMKADLVTMGPGSWFSSVIPHVLVPDIVQALNETSAPKVLILNLVPEPGETEGLSLEHHIHMIRQHSPELKIDDVIVDLSTMPSHSTRRHIDRAASSLGAQVLYRDVREDDNRGRWTDRHKPSKLASVLQEVAAGTDNAPAHGKDV</sequence>
<dbReference type="GO" id="GO:0043743">
    <property type="term" value="F:LPPG:FO 2-phospho-L-lactate transferase activity"/>
    <property type="evidence" value="ECO:0007669"/>
    <property type="project" value="InterPro"/>
</dbReference>
<comment type="function">
    <text evidence="2">Required for morphogenesis under gluconeogenic growth conditions.</text>
</comment>
<dbReference type="NCBIfam" id="TIGR01826">
    <property type="entry name" value="CofD_related"/>
    <property type="match status" value="1"/>
</dbReference>
<comment type="subcellular location">
    <subcellularLocation>
        <location evidence="2">Cytoplasm</location>
    </subcellularLocation>
</comment>
<dbReference type="OrthoDB" id="9783842at2"/>
<dbReference type="GO" id="GO:0008360">
    <property type="term" value="P:regulation of cell shape"/>
    <property type="evidence" value="ECO:0007669"/>
    <property type="project" value="UniProtKB-UniRule"/>
</dbReference>
<dbReference type="Pfam" id="PF01933">
    <property type="entry name" value="CofD"/>
    <property type="match status" value="1"/>
</dbReference>
<dbReference type="AlphaFoldDB" id="A0A418Q8U1"/>
<dbReference type="GO" id="GO:0005737">
    <property type="term" value="C:cytoplasm"/>
    <property type="evidence" value="ECO:0007669"/>
    <property type="project" value="UniProtKB-SubCell"/>
</dbReference>
<dbReference type="Gene3D" id="3.40.50.10680">
    <property type="entry name" value="CofD-like domains"/>
    <property type="match status" value="1"/>
</dbReference>
<proteinExistence type="inferred from homology"/>
<organism evidence="3 4">
    <name type="scientific">Corynebacterium falsenii</name>
    <dbReference type="NCBI Taxonomy" id="108486"/>
    <lineage>
        <taxon>Bacteria</taxon>
        <taxon>Bacillati</taxon>
        <taxon>Actinomycetota</taxon>
        <taxon>Actinomycetes</taxon>
        <taxon>Mycobacteriales</taxon>
        <taxon>Corynebacteriaceae</taxon>
        <taxon>Corynebacterium</taxon>
    </lineage>
</organism>
<evidence type="ECO:0000256" key="2">
    <source>
        <dbReference type="HAMAP-Rule" id="MF_00973"/>
    </source>
</evidence>
<dbReference type="STRING" id="1451189.CFAL_05630"/>
<dbReference type="InterPro" id="IPR010119">
    <property type="entry name" value="Gluconeogen_factor"/>
</dbReference>
<keyword evidence="4" id="KW-1185">Reference proteome</keyword>
<accession>A0A418Q8U1</accession>
<evidence type="ECO:0000313" key="3">
    <source>
        <dbReference type="EMBL" id="RIX35813.1"/>
    </source>
</evidence>
<gene>
    <name evidence="3" type="primary">yvcK</name>
    <name evidence="3" type="ORF">D3M95_03975</name>
</gene>
<dbReference type="InterPro" id="IPR038136">
    <property type="entry name" value="CofD-like_dom_sf"/>
</dbReference>
<evidence type="ECO:0000313" key="4">
    <source>
        <dbReference type="Proteomes" id="UP000285278"/>
    </source>
</evidence>
<name>A0A418Q8U1_9CORY</name>
<dbReference type="CDD" id="cd07187">
    <property type="entry name" value="YvcK_like"/>
    <property type="match status" value="1"/>
</dbReference>
<dbReference type="PANTHER" id="PTHR30135:SF3">
    <property type="entry name" value="GLUCONEOGENESIS FACTOR-RELATED"/>
    <property type="match status" value="1"/>
</dbReference>
<dbReference type="Proteomes" id="UP000285278">
    <property type="component" value="Unassembled WGS sequence"/>
</dbReference>
<comment type="similarity">
    <text evidence="2">Belongs to the gluconeogenesis factor family.</text>
</comment>
<keyword evidence="1 2" id="KW-0963">Cytoplasm</keyword>
<evidence type="ECO:0000256" key="1">
    <source>
        <dbReference type="ARBA" id="ARBA00022490"/>
    </source>
</evidence>
<dbReference type="HAMAP" id="MF_00973">
    <property type="entry name" value="Gluconeogen_factor"/>
    <property type="match status" value="1"/>
</dbReference>
<dbReference type="RefSeq" id="WP_025402721.1">
    <property type="nucleotide sequence ID" value="NZ_CBCRUA010000008.1"/>
</dbReference>
<reference evidence="3 4" key="1">
    <citation type="submission" date="2018-09" db="EMBL/GenBank/DDBJ databases">
        <title>Optimization and identification of Corynebacterium falsenii FN1-14 from fish paste.</title>
        <authorList>
            <person name="Daroonpunt R."/>
            <person name="Tanasupawat S."/>
        </authorList>
    </citation>
    <scope>NUCLEOTIDE SEQUENCE [LARGE SCALE GENOMIC DNA]</scope>
    <source>
        <strain evidence="3 4">FN1-14</strain>
    </source>
</reference>
<dbReference type="SUPFAM" id="SSF142338">
    <property type="entry name" value="CofD-like"/>
    <property type="match status" value="1"/>
</dbReference>
<comment type="caution">
    <text evidence="3">The sequence shown here is derived from an EMBL/GenBank/DDBJ whole genome shotgun (WGS) entry which is preliminary data.</text>
</comment>
<dbReference type="PANTHER" id="PTHR30135">
    <property type="entry name" value="UNCHARACTERIZED PROTEIN YVCK-RELATED"/>
    <property type="match status" value="1"/>
</dbReference>
<dbReference type="InterPro" id="IPR002882">
    <property type="entry name" value="CofD"/>
</dbReference>
<protein>
    <recommendedName>
        <fullName evidence="2">Putative gluconeogenesis factor</fullName>
    </recommendedName>
</protein>